<accession>A0A1R0KIM5</accession>
<dbReference type="Proteomes" id="UP000187486">
    <property type="component" value="Unassembled WGS sequence"/>
</dbReference>
<dbReference type="RefSeq" id="WP_076165471.1">
    <property type="nucleotide sequence ID" value="NZ_JBEZVB010000015.1"/>
</dbReference>
<organism evidence="1 2">
    <name type="scientific">Amycolatopsis coloradensis</name>
    <dbReference type="NCBI Taxonomy" id="76021"/>
    <lineage>
        <taxon>Bacteria</taxon>
        <taxon>Bacillati</taxon>
        <taxon>Actinomycetota</taxon>
        <taxon>Actinomycetes</taxon>
        <taxon>Pseudonocardiales</taxon>
        <taxon>Pseudonocardiaceae</taxon>
        <taxon>Amycolatopsis</taxon>
    </lineage>
</organism>
<sequence length="175" mass="20028">MAFFDIEGYEPVWLSGFETIRRAHGDRLRALVGKRLQCVHLTWFVEYGEWLQDAPVVVDFGDERLEITHWKFDELSLTWNTIDPYGTSEWDWGDPAGPSPLRWRQDIHPELSALEGQVLQDVELLESLHKGVAGMMVALGFVFPNGRFTVFNAMDENGLEYTEPGADYRKHSLAG</sequence>
<evidence type="ECO:0000313" key="2">
    <source>
        <dbReference type="Proteomes" id="UP000187486"/>
    </source>
</evidence>
<dbReference type="STRING" id="76021.BS329_31915"/>
<comment type="caution">
    <text evidence="1">The sequence shown here is derived from an EMBL/GenBank/DDBJ whole genome shotgun (WGS) entry which is preliminary data.</text>
</comment>
<keyword evidence="2" id="KW-1185">Reference proteome</keyword>
<gene>
    <name evidence="1" type="ORF">BS329_31915</name>
</gene>
<reference evidence="1 2" key="1">
    <citation type="submission" date="2016-01" db="EMBL/GenBank/DDBJ databases">
        <title>Amycolatopsis coloradensis genome sequencing and assembly.</title>
        <authorList>
            <person name="Mayilraj S."/>
        </authorList>
    </citation>
    <scope>NUCLEOTIDE SEQUENCE [LARGE SCALE GENOMIC DNA]</scope>
    <source>
        <strain evidence="1 2">DSM 44225</strain>
    </source>
</reference>
<dbReference type="EMBL" id="MQUQ01000019">
    <property type="protein sequence ID" value="OLZ45653.1"/>
    <property type="molecule type" value="Genomic_DNA"/>
</dbReference>
<evidence type="ECO:0000313" key="1">
    <source>
        <dbReference type="EMBL" id="OLZ45653.1"/>
    </source>
</evidence>
<proteinExistence type="predicted"/>
<dbReference type="OrthoDB" id="3288608at2"/>
<protein>
    <submittedName>
        <fullName evidence="1">Uncharacterized protein</fullName>
    </submittedName>
</protein>
<dbReference type="AlphaFoldDB" id="A0A1R0KIM5"/>
<name>A0A1R0KIM5_9PSEU</name>